<keyword evidence="2" id="KW-1185">Reference proteome</keyword>
<evidence type="ECO:0000313" key="1">
    <source>
        <dbReference type="EMBL" id="BBH25174.1"/>
    </source>
</evidence>
<dbReference type="InterPro" id="IPR012337">
    <property type="entry name" value="RNaseH-like_sf"/>
</dbReference>
<dbReference type="EMBL" id="AP019309">
    <property type="protein sequence ID" value="BBH25174.1"/>
    <property type="molecule type" value="Genomic_DNA"/>
</dbReference>
<organism evidence="1 2">
    <name type="scientific">Intestinibaculum porci</name>
    <dbReference type="NCBI Taxonomy" id="2487118"/>
    <lineage>
        <taxon>Bacteria</taxon>
        <taxon>Bacillati</taxon>
        <taxon>Bacillota</taxon>
        <taxon>Erysipelotrichia</taxon>
        <taxon>Erysipelotrichales</taxon>
        <taxon>Erysipelotrichaceae</taxon>
        <taxon>Intestinibaculum</taxon>
    </lineage>
</organism>
<dbReference type="KEGG" id="ebm:SG0102_01080"/>
<name>A0A3G9JQT8_9FIRM</name>
<dbReference type="AlphaFoldDB" id="A0A3G9JQT8"/>
<protein>
    <recommendedName>
        <fullName evidence="3">Transposase IS4-like domain-containing protein</fullName>
    </recommendedName>
</protein>
<proteinExistence type="predicted"/>
<evidence type="ECO:0008006" key="3">
    <source>
        <dbReference type="Google" id="ProtNLM"/>
    </source>
</evidence>
<gene>
    <name evidence="1" type="ORF">SG0102_01080</name>
</gene>
<dbReference type="Proteomes" id="UP000268059">
    <property type="component" value="Chromosome"/>
</dbReference>
<dbReference type="SUPFAM" id="SSF53098">
    <property type="entry name" value="Ribonuclease H-like"/>
    <property type="match status" value="1"/>
</dbReference>
<sequence>MGFTGILSIITVQTESGTRLKLVFAINRNHPDKHIVIASSTTSLSADEIIKIYSKLWQTECFYKIAKEFSLVKEFHCNSMEALVSHTSIIFTAI</sequence>
<dbReference type="InParanoid" id="A0A3G9JQT8"/>
<evidence type="ECO:0000313" key="2">
    <source>
        <dbReference type="Proteomes" id="UP000268059"/>
    </source>
</evidence>
<reference evidence="1 2" key="1">
    <citation type="submission" date="2018-11" db="EMBL/GenBank/DDBJ databases">
        <title>Novel Erysipelotrichaceae bacterium isolated from small intestine of a swine.</title>
        <authorList>
            <person name="Kim J.S."/>
            <person name="Choe H."/>
            <person name="Lee Y.R."/>
            <person name="Kim K.M."/>
            <person name="Park D.S."/>
        </authorList>
    </citation>
    <scope>NUCLEOTIDE SEQUENCE [LARGE SCALE GENOMIC DNA]</scope>
    <source>
        <strain evidence="1 2">SG0102</strain>
    </source>
</reference>
<accession>A0A3G9JQT8</accession>